<evidence type="ECO:0008006" key="4">
    <source>
        <dbReference type="Google" id="ProtNLM"/>
    </source>
</evidence>
<dbReference type="AlphaFoldDB" id="A0A0D0JYW1"/>
<feature type="signal peptide" evidence="1">
    <location>
        <begin position="1"/>
        <end position="19"/>
    </location>
</feature>
<dbReference type="InterPro" id="IPR010595">
    <property type="entry name" value="DUF1161"/>
</dbReference>
<sequence length="73" mass="7624">MRKVLFAAGLMALAGSAFAAKDCEELKGEIDAKIQANGVASYTLEVVDKGSVTDRQVVGSCGGGTKDIVYQRN</sequence>
<dbReference type="Proteomes" id="UP000032068">
    <property type="component" value="Unassembled WGS sequence"/>
</dbReference>
<evidence type="ECO:0000313" key="2">
    <source>
        <dbReference type="EMBL" id="KIQ00961.1"/>
    </source>
</evidence>
<keyword evidence="1" id="KW-0732">Signal</keyword>
<dbReference type="OrthoDB" id="9152878at2"/>
<evidence type="ECO:0000313" key="3">
    <source>
        <dbReference type="Proteomes" id="UP000032068"/>
    </source>
</evidence>
<feature type="chain" id="PRO_5002231434" description="DUF1161 domain-containing protein" evidence="1">
    <location>
        <begin position="20"/>
        <end position="73"/>
    </location>
</feature>
<proteinExistence type="predicted"/>
<dbReference type="RefSeq" id="WP_042553535.1">
    <property type="nucleotide sequence ID" value="NZ_JXQW01000024.1"/>
</dbReference>
<dbReference type="EMBL" id="JXQW01000024">
    <property type="protein sequence ID" value="KIQ00961.1"/>
    <property type="molecule type" value="Genomic_DNA"/>
</dbReference>
<dbReference type="Pfam" id="PF06649">
    <property type="entry name" value="DUF1161"/>
    <property type="match status" value="1"/>
</dbReference>
<name>A0A0D0JYW1_9PSED</name>
<protein>
    <recommendedName>
        <fullName evidence="4">DUF1161 domain-containing protein</fullName>
    </recommendedName>
</protein>
<accession>A0A0D0JYW1</accession>
<organism evidence="2 3">
    <name type="scientific">Pseudomonas fulva</name>
    <dbReference type="NCBI Taxonomy" id="47880"/>
    <lineage>
        <taxon>Bacteria</taxon>
        <taxon>Pseudomonadati</taxon>
        <taxon>Pseudomonadota</taxon>
        <taxon>Gammaproteobacteria</taxon>
        <taxon>Pseudomonadales</taxon>
        <taxon>Pseudomonadaceae</taxon>
        <taxon>Pseudomonas</taxon>
    </lineage>
</organism>
<gene>
    <name evidence="2" type="ORF">RU08_09385</name>
</gene>
<evidence type="ECO:0000256" key="1">
    <source>
        <dbReference type="SAM" id="SignalP"/>
    </source>
</evidence>
<reference evidence="2 3" key="1">
    <citation type="submission" date="2014-12" db="EMBL/GenBank/DDBJ databases">
        <title>16Stimator: statistical estimation of ribosomal gene copy numbers from draft genome assemblies.</title>
        <authorList>
            <person name="Perisin M.A."/>
            <person name="Vetter M."/>
            <person name="Gilbert J.A."/>
            <person name="Bergelson J."/>
        </authorList>
    </citation>
    <scope>NUCLEOTIDE SEQUENCE [LARGE SCALE GENOMIC DNA]</scope>
    <source>
        <strain evidence="2 3">MEJ086</strain>
    </source>
</reference>
<comment type="caution">
    <text evidence="2">The sequence shown here is derived from an EMBL/GenBank/DDBJ whole genome shotgun (WGS) entry which is preliminary data.</text>
</comment>